<evidence type="ECO:0000256" key="1">
    <source>
        <dbReference type="SAM" id="MobiDB-lite"/>
    </source>
</evidence>
<dbReference type="EMBL" id="JAODAN010000001">
    <property type="protein sequence ID" value="KAK1928011.1"/>
    <property type="molecule type" value="Genomic_DNA"/>
</dbReference>
<feature type="region of interest" description="Disordered" evidence="1">
    <location>
        <begin position="225"/>
        <end position="287"/>
    </location>
</feature>
<comment type="caution">
    <text evidence="2">The sequence shown here is derived from an EMBL/GenBank/DDBJ whole genome shotgun (WGS) entry which is preliminary data.</text>
</comment>
<organism evidence="2 3">
    <name type="scientific">Papiliotrema laurentii</name>
    <name type="common">Cryptococcus laurentii</name>
    <dbReference type="NCBI Taxonomy" id="5418"/>
    <lineage>
        <taxon>Eukaryota</taxon>
        <taxon>Fungi</taxon>
        <taxon>Dikarya</taxon>
        <taxon>Basidiomycota</taxon>
        <taxon>Agaricomycotina</taxon>
        <taxon>Tremellomycetes</taxon>
        <taxon>Tremellales</taxon>
        <taxon>Rhynchogastremaceae</taxon>
        <taxon>Papiliotrema</taxon>
    </lineage>
</organism>
<sequence length="287" mass="31946">MGSESPQFSQLTIRKGLCGILQDASCIKCDEACQETLRQHLDNYLSDKFPDGSVKERLSSYFYTDFPLQFHTITHDPISRTSWVGYHFWDKVEDKKRPGESKQVWRYAMRSTKRGNSSGSPEGPNRVPKPSEGAAIQHDTVRKLTLEEISKSIVGGSSRSAGNSDAPLHKAAKAAWAGSIVESFKRVKEIYSGELADVMLHYTDPRLSPSVLTGSTFYFSVDGKAAKEPDHSWPNEVVSTSEIQEPPNSPTETQPPRSATTGTQPSTQTSTRRNRGNFLKRFFPPSK</sequence>
<proteinExistence type="predicted"/>
<evidence type="ECO:0000313" key="3">
    <source>
        <dbReference type="Proteomes" id="UP001182556"/>
    </source>
</evidence>
<keyword evidence="3" id="KW-1185">Reference proteome</keyword>
<name>A0AAD9L995_PAPLA</name>
<protein>
    <submittedName>
        <fullName evidence="2">Uncharacterized protein</fullName>
    </submittedName>
</protein>
<feature type="region of interest" description="Disordered" evidence="1">
    <location>
        <begin position="110"/>
        <end position="135"/>
    </location>
</feature>
<gene>
    <name evidence="2" type="ORF">DB88DRAFT_470564</name>
</gene>
<feature type="compositionally biased region" description="Polar residues" evidence="1">
    <location>
        <begin position="250"/>
        <end position="259"/>
    </location>
</feature>
<evidence type="ECO:0000313" key="2">
    <source>
        <dbReference type="EMBL" id="KAK1928011.1"/>
    </source>
</evidence>
<dbReference type="Proteomes" id="UP001182556">
    <property type="component" value="Unassembled WGS sequence"/>
</dbReference>
<accession>A0AAD9L995</accession>
<feature type="compositionally biased region" description="Low complexity" evidence="1">
    <location>
        <begin position="260"/>
        <end position="271"/>
    </location>
</feature>
<reference evidence="2" key="1">
    <citation type="submission" date="2023-02" db="EMBL/GenBank/DDBJ databases">
        <title>Identification and recombinant expression of a fungal hydrolase from Papiliotrema laurentii that hydrolyzes apple cutin and clears colloidal polyester polyurethane.</title>
        <authorList>
            <consortium name="DOE Joint Genome Institute"/>
            <person name="Roman V.A."/>
            <person name="Bojanowski C."/>
            <person name="Crable B.R."/>
            <person name="Wagner D.N."/>
            <person name="Hung C.S."/>
            <person name="Nadeau L.J."/>
            <person name="Schratz L."/>
            <person name="Haridas S."/>
            <person name="Pangilinan J."/>
            <person name="Lipzen A."/>
            <person name="Na H."/>
            <person name="Yan M."/>
            <person name="Ng V."/>
            <person name="Grigoriev I.V."/>
            <person name="Spatafora J.W."/>
            <person name="Barlow D."/>
            <person name="Biffinger J."/>
            <person name="Kelley-Loughnane N."/>
            <person name="Varaljay V.A."/>
            <person name="Crookes-Goodson W.J."/>
        </authorList>
    </citation>
    <scope>NUCLEOTIDE SEQUENCE</scope>
    <source>
        <strain evidence="2">5307AH</strain>
    </source>
</reference>
<dbReference type="AlphaFoldDB" id="A0AAD9L995"/>